<evidence type="ECO:0000313" key="1">
    <source>
        <dbReference type="EMBL" id="KAJ8889599.1"/>
    </source>
</evidence>
<dbReference type="PANTHER" id="PTHR37984">
    <property type="entry name" value="PROTEIN CBG26694"/>
    <property type="match status" value="1"/>
</dbReference>
<gene>
    <name evidence="1" type="ORF">PR048_009099</name>
</gene>
<dbReference type="InterPro" id="IPR012337">
    <property type="entry name" value="RNaseH-like_sf"/>
</dbReference>
<sequence>MGPYPRSNKGNSYLLIVTDQFSRWVVALPLPSQETAPITRKIKTEIFARWGYPKGVETWTTPPDHPQANPTERRNQEMKKCLCISVGNNHRYWDKHIPTILFALRHRTNEAVDTSPSVLLLGQTLRQPGD</sequence>
<evidence type="ECO:0008006" key="3">
    <source>
        <dbReference type="Google" id="ProtNLM"/>
    </source>
</evidence>
<evidence type="ECO:0000313" key="2">
    <source>
        <dbReference type="Proteomes" id="UP001159363"/>
    </source>
</evidence>
<dbReference type="Gene3D" id="3.30.420.10">
    <property type="entry name" value="Ribonuclease H-like superfamily/Ribonuclease H"/>
    <property type="match status" value="2"/>
</dbReference>
<dbReference type="SUPFAM" id="SSF53098">
    <property type="entry name" value="Ribonuclease H-like"/>
    <property type="match status" value="1"/>
</dbReference>
<proteinExistence type="predicted"/>
<reference evidence="1 2" key="1">
    <citation type="submission" date="2023-02" db="EMBL/GenBank/DDBJ databases">
        <title>LHISI_Scaffold_Assembly.</title>
        <authorList>
            <person name="Stuart O.P."/>
            <person name="Cleave R."/>
            <person name="Magrath M.J.L."/>
            <person name="Mikheyev A.S."/>
        </authorList>
    </citation>
    <scope>NUCLEOTIDE SEQUENCE [LARGE SCALE GENOMIC DNA]</scope>
    <source>
        <strain evidence="1">Daus_M_001</strain>
        <tissue evidence="1">Leg muscle</tissue>
    </source>
</reference>
<keyword evidence="2" id="KW-1185">Reference proteome</keyword>
<protein>
    <recommendedName>
        <fullName evidence="3">Integrase catalytic domain-containing protein</fullName>
    </recommendedName>
</protein>
<name>A0ABQ9HZV5_9NEOP</name>
<accession>A0ABQ9HZV5</accession>
<dbReference type="EMBL" id="JARBHB010000003">
    <property type="protein sequence ID" value="KAJ8889599.1"/>
    <property type="molecule type" value="Genomic_DNA"/>
</dbReference>
<dbReference type="PANTHER" id="PTHR37984:SF5">
    <property type="entry name" value="PROTEIN NYNRIN-LIKE"/>
    <property type="match status" value="1"/>
</dbReference>
<dbReference type="Proteomes" id="UP001159363">
    <property type="component" value="Chromosome 3"/>
</dbReference>
<organism evidence="1 2">
    <name type="scientific">Dryococelus australis</name>
    <dbReference type="NCBI Taxonomy" id="614101"/>
    <lineage>
        <taxon>Eukaryota</taxon>
        <taxon>Metazoa</taxon>
        <taxon>Ecdysozoa</taxon>
        <taxon>Arthropoda</taxon>
        <taxon>Hexapoda</taxon>
        <taxon>Insecta</taxon>
        <taxon>Pterygota</taxon>
        <taxon>Neoptera</taxon>
        <taxon>Polyneoptera</taxon>
        <taxon>Phasmatodea</taxon>
        <taxon>Verophasmatodea</taxon>
        <taxon>Anareolatae</taxon>
        <taxon>Phasmatidae</taxon>
        <taxon>Eurycanthinae</taxon>
        <taxon>Dryococelus</taxon>
    </lineage>
</organism>
<dbReference type="InterPro" id="IPR050951">
    <property type="entry name" value="Retrovirus_Pol_polyprotein"/>
</dbReference>
<comment type="caution">
    <text evidence="1">The sequence shown here is derived from an EMBL/GenBank/DDBJ whole genome shotgun (WGS) entry which is preliminary data.</text>
</comment>
<dbReference type="InterPro" id="IPR036397">
    <property type="entry name" value="RNaseH_sf"/>
</dbReference>